<feature type="transmembrane region" description="Helical" evidence="1">
    <location>
        <begin position="21"/>
        <end position="39"/>
    </location>
</feature>
<gene>
    <name evidence="2" type="ORF">ACET3X_006132</name>
</gene>
<protein>
    <submittedName>
        <fullName evidence="2">Uncharacterized protein</fullName>
    </submittedName>
</protein>
<evidence type="ECO:0000313" key="2">
    <source>
        <dbReference type="EMBL" id="KAL1795908.1"/>
    </source>
</evidence>
<sequence>MSTRTVENQHKLDVIEMKMRWATIQLLIISIVIIIWVLVACLTRTACGRLTTPTLEETLAEDIKYDARYHQIKGEKARRDQMRADWLKNFTTLDDPKKRPIDSVSEASTSAVPAKKVRIVRFEDVLEAFSNAETLSSNTLEKLVKHLRSEHELKKTPSVELLRKMQLYRSITGPAVTPYHFYKWWRFLHENSKDEVVELMDIEMQAAELILKERRERRKAVAQEPVEPEKKSYMSLFLNENECADVMDVCH</sequence>
<dbReference type="RefSeq" id="XP_069306492.1">
    <property type="nucleotide sequence ID" value="XM_069452310.1"/>
</dbReference>
<dbReference type="Proteomes" id="UP001578633">
    <property type="component" value="Chromosome 5"/>
</dbReference>
<dbReference type="GeneID" id="96086454"/>
<proteinExistence type="predicted"/>
<dbReference type="EMBL" id="JBHGVX010000005">
    <property type="protein sequence ID" value="KAL1795908.1"/>
    <property type="molecule type" value="Genomic_DNA"/>
</dbReference>
<evidence type="ECO:0000256" key="1">
    <source>
        <dbReference type="SAM" id="Phobius"/>
    </source>
</evidence>
<reference evidence="2 3" key="1">
    <citation type="submission" date="2024-09" db="EMBL/GenBank/DDBJ databases">
        <title>T2T genomes of carrot and Alternaria dauci and their utility for understanding host-pathogen interaction during carrot leaf blight disease.</title>
        <authorList>
            <person name="Liu W."/>
            <person name="Xu S."/>
            <person name="Ou C."/>
            <person name="Liu X."/>
            <person name="Zhuang F."/>
            <person name="Deng X.W."/>
        </authorList>
    </citation>
    <scope>NUCLEOTIDE SEQUENCE [LARGE SCALE GENOMIC DNA]</scope>
    <source>
        <strain evidence="2 3">A2016</strain>
    </source>
</reference>
<evidence type="ECO:0000313" key="3">
    <source>
        <dbReference type="Proteomes" id="UP001578633"/>
    </source>
</evidence>
<comment type="caution">
    <text evidence="2">The sequence shown here is derived from an EMBL/GenBank/DDBJ whole genome shotgun (WGS) entry which is preliminary data.</text>
</comment>
<keyword evidence="1" id="KW-0812">Transmembrane</keyword>
<keyword evidence="3" id="KW-1185">Reference proteome</keyword>
<keyword evidence="1" id="KW-1133">Transmembrane helix</keyword>
<name>A0ABR3UHF7_9PLEO</name>
<keyword evidence="1" id="KW-0472">Membrane</keyword>
<organism evidence="2 3">
    <name type="scientific">Alternaria dauci</name>
    <dbReference type="NCBI Taxonomy" id="48095"/>
    <lineage>
        <taxon>Eukaryota</taxon>
        <taxon>Fungi</taxon>
        <taxon>Dikarya</taxon>
        <taxon>Ascomycota</taxon>
        <taxon>Pezizomycotina</taxon>
        <taxon>Dothideomycetes</taxon>
        <taxon>Pleosporomycetidae</taxon>
        <taxon>Pleosporales</taxon>
        <taxon>Pleosporineae</taxon>
        <taxon>Pleosporaceae</taxon>
        <taxon>Alternaria</taxon>
        <taxon>Alternaria sect. Porri</taxon>
    </lineage>
</organism>
<accession>A0ABR3UHF7</accession>